<dbReference type="AlphaFoldDB" id="A0A1V9WYS1"/>
<evidence type="ECO:0000256" key="8">
    <source>
        <dbReference type="ARBA" id="ARBA00023319"/>
    </source>
</evidence>
<proteinExistence type="predicted"/>
<sequence length="307" mass="33320">PLGVCCRCVPFFPIPVSVFVLTDSPLAPPPHSFHLSPPAPPTSPSIDVESISATSVVIRWNPNQLAPNTDYSLNYASDKNDWRKLKLSVDQATHVVSGLACGTSYRFYVIASNSLGTGEPGAEVQIRTQGGRLPPALDDLSPAPARLSGWTSVSLPPPRRNSGKSRQKTAIHNLSEEILLVKLSMTVLQRAERELISLLPSRPFAFGRAAPVSPHKQFIVPNTTSATLLLDAWRSTGCPISAFNIQYRKRGNRNWYITGDTMSGSNERYTIAQLSPSTTYEVKVAAMSDAGPTSQDYQFTTLPIGGE</sequence>
<dbReference type="Proteomes" id="UP000192247">
    <property type="component" value="Unassembled WGS sequence"/>
</dbReference>
<feature type="domain" description="Fibronectin type-III" evidence="10">
    <location>
        <begin position="210"/>
        <end position="304"/>
    </location>
</feature>
<evidence type="ECO:0000256" key="3">
    <source>
        <dbReference type="ARBA" id="ARBA00022729"/>
    </source>
</evidence>
<dbReference type="InterPro" id="IPR036116">
    <property type="entry name" value="FN3_sf"/>
</dbReference>
<dbReference type="InParanoid" id="A0A1V9WYS1"/>
<dbReference type="PANTHER" id="PTHR44170:SF6">
    <property type="entry name" value="CONTACTIN"/>
    <property type="match status" value="1"/>
</dbReference>
<keyword evidence="8" id="KW-0393">Immunoglobulin domain</keyword>
<evidence type="ECO:0000256" key="9">
    <source>
        <dbReference type="SAM" id="MobiDB-lite"/>
    </source>
</evidence>
<dbReference type="SMART" id="SM00060">
    <property type="entry name" value="FN3"/>
    <property type="match status" value="2"/>
</dbReference>
<accession>A0A1V9WYS1</accession>
<keyword evidence="7" id="KW-1015">Disulfide bond</keyword>
<organism evidence="11 12">
    <name type="scientific">Tropilaelaps mercedesae</name>
    <dbReference type="NCBI Taxonomy" id="418985"/>
    <lineage>
        <taxon>Eukaryota</taxon>
        <taxon>Metazoa</taxon>
        <taxon>Ecdysozoa</taxon>
        <taxon>Arthropoda</taxon>
        <taxon>Chelicerata</taxon>
        <taxon>Arachnida</taxon>
        <taxon>Acari</taxon>
        <taxon>Parasitiformes</taxon>
        <taxon>Mesostigmata</taxon>
        <taxon>Gamasina</taxon>
        <taxon>Dermanyssoidea</taxon>
        <taxon>Laelapidae</taxon>
        <taxon>Tropilaelaps</taxon>
    </lineage>
</organism>
<evidence type="ECO:0000256" key="6">
    <source>
        <dbReference type="ARBA" id="ARBA00023136"/>
    </source>
</evidence>
<evidence type="ECO:0000256" key="5">
    <source>
        <dbReference type="ARBA" id="ARBA00022989"/>
    </source>
</evidence>
<dbReference type="InterPro" id="IPR013783">
    <property type="entry name" value="Ig-like_fold"/>
</dbReference>
<dbReference type="Gene3D" id="2.60.40.10">
    <property type="entry name" value="Immunoglobulins"/>
    <property type="match status" value="2"/>
</dbReference>
<dbReference type="SUPFAM" id="SSF49265">
    <property type="entry name" value="Fibronectin type III"/>
    <property type="match status" value="1"/>
</dbReference>
<comment type="caution">
    <text evidence="11">The sequence shown here is derived from an EMBL/GenBank/DDBJ whole genome shotgun (WGS) entry which is preliminary data.</text>
</comment>
<gene>
    <name evidence="11" type="ORF">BIW11_14198</name>
</gene>
<evidence type="ECO:0000256" key="1">
    <source>
        <dbReference type="ARBA" id="ARBA00004167"/>
    </source>
</evidence>
<dbReference type="OrthoDB" id="152385at2759"/>
<protein>
    <submittedName>
        <fullName evidence="11">Down syndrome cell adhesion molecule protein Dscam2-like</fullName>
    </submittedName>
</protein>
<comment type="subcellular location">
    <subcellularLocation>
        <location evidence="1">Membrane</location>
        <topology evidence="1">Single-pass membrane protein</topology>
    </subcellularLocation>
</comment>
<evidence type="ECO:0000256" key="4">
    <source>
        <dbReference type="ARBA" id="ARBA00022889"/>
    </source>
</evidence>
<dbReference type="InterPro" id="IPR056754">
    <property type="entry name" value="DSCAM/DSCAML_C"/>
</dbReference>
<dbReference type="STRING" id="418985.A0A1V9WYS1"/>
<keyword evidence="5" id="KW-1133">Transmembrane helix</keyword>
<dbReference type="GO" id="GO:0098609">
    <property type="term" value="P:cell-cell adhesion"/>
    <property type="evidence" value="ECO:0007669"/>
    <property type="project" value="TreeGrafter"/>
</dbReference>
<reference evidence="11 12" key="1">
    <citation type="journal article" date="2017" name="Gigascience">
        <title>Draft genome of the honey bee ectoparasitic mite, Tropilaelaps mercedesae, is shaped by the parasitic life history.</title>
        <authorList>
            <person name="Dong X."/>
            <person name="Armstrong S.D."/>
            <person name="Xia D."/>
            <person name="Makepeace B.L."/>
            <person name="Darby A.C."/>
            <person name="Kadowaki T."/>
        </authorList>
    </citation>
    <scope>NUCLEOTIDE SEQUENCE [LARGE SCALE GENOMIC DNA]</scope>
    <source>
        <strain evidence="11">Wuxi-XJTLU</strain>
    </source>
</reference>
<dbReference type="InterPro" id="IPR003961">
    <property type="entry name" value="FN3_dom"/>
</dbReference>
<keyword evidence="4" id="KW-0130">Cell adhesion</keyword>
<keyword evidence="2" id="KW-0812">Transmembrane</keyword>
<evidence type="ECO:0000259" key="10">
    <source>
        <dbReference type="PROSITE" id="PS50853"/>
    </source>
</evidence>
<dbReference type="Pfam" id="PF00041">
    <property type="entry name" value="fn3"/>
    <property type="match status" value="1"/>
</dbReference>
<feature type="region of interest" description="Disordered" evidence="9">
    <location>
        <begin position="148"/>
        <end position="167"/>
    </location>
</feature>
<keyword evidence="3" id="KW-0732">Signal</keyword>
<feature type="non-terminal residue" evidence="11">
    <location>
        <position position="1"/>
    </location>
</feature>
<evidence type="ECO:0000256" key="2">
    <source>
        <dbReference type="ARBA" id="ARBA00022692"/>
    </source>
</evidence>
<dbReference type="EMBL" id="MNPL01032737">
    <property type="protein sequence ID" value="OQR66379.1"/>
    <property type="molecule type" value="Genomic_DNA"/>
</dbReference>
<dbReference type="GO" id="GO:0005886">
    <property type="term" value="C:plasma membrane"/>
    <property type="evidence" value="ECO:0007669"/>
    <property type="project" value="UniProtKB-SubCell"/>
</dbReference>
<evidence type="ECO:0000256" key="7">
    <source>
        <dbReference type="ARBA" id="ARBA00023157"/>
    </source>
</evidence>
<dbReference type="PROSITE" id="PS50853">
    <property type="entry name" value="FN3"/>
    <property type="match status" value="2"/>
</dbReference>
<evidence type="ECO:0000313" key="12">
    <source>
        <dbReference type="Proteomes" id="UP000192247"/>
    </source>
</evidence>
<keyword evidence="6" id="KW-0472">Membrane</keyword>
<keyword evidence="12" id="KW-1185">Reference proteome</keyword>
<name>A0A1V9WYS1_9ACAR</name>
<feature type="domain" description="Fibronectin type-III" evidence="10">
    <location>
        <begin position="40"/>
        <end position="131"/>
    </location>
</feature>
<dbReference type="PANTHER" id="PTHR44170">
    <property type="entry name" value="PROTEIN SIDEKICK"/>
    <property type="match status" value="1"/>
</dbReference>
<dbReference type="CDD" id="cd00063">
    <property type="entry name" value="FN3"/>
    <property type="match status" value="2"/>
</dbReference>
<evidence type="ECO:0000313" key="11">
    <source>
        <dbReference type="EMBL" id="OQR66379.1"/>
    </source>
</evidence>
<dbReference type="Pfam" id="PF25059">
    <property type="entry name" value="FN3_DSCAM-DSCAML_C"/>
    <property type="match status" value="1"/>
</dbReference>